<feature type="transmembrane region" description="Helical" evidence="8">
    <location>
        <begin position="391"/>
        <end position="408"/>
    </location>
</feature>
<comment type="caution">
    <text evidence="9">The sequence shown here is derived from an EMBL/GenBank/DDBJ whole genome shotgun (WGS) entry which is preliminary data.</text>
</comment>
<feature type="transmembrane region" description="Helical" evidence="8">
    <location>
        <begin position="211"/>
        <end position="232"/>
    </location>
</feature>
<dbReference type="KEGG" id="more:E1B28_006240"/>
<dbReference type="PANTHER" id="PTHR11654">
    <property type="entry name" value="OLIGOPEPTIDE TRANSPORTER-RELATED"/>
    <property type="match status" value="1"/>
</dbReference>
<evidence type="ECO:0000256" key="5">
    <source>
        <dbReference type="ARBA" id="ARBA00022989"/>
    </source>
</evidence>
<keyword evidence="10" id="KW-1185">Reference proteome</keyword>
<feature type="transmembrane region" description="Helical" evidence="8">
    <location>
        <begin position="467"/>
        <end position="489"/>
    </location>
</feature>
<dbReference type="InterPro" id="IPR018456">
    <property type="entry name" value="PTR2_symporter_CS"/>
</dbReference>
<dbReference type="GO" id="GO:0071916">
    <property type="term" value="F:dipeptide transmembrane transporter activity"/>
    <property type="evidence" value="ECO:0007669"/>
    <property type="project" value="UniProtKB-ARBA"/>
</dbReference>
<comment type="subcellular location">
    <subcellularLocation>
        <location evidence="1 7">Membrane</location>
        <topology evidence="1 7">Multi-pass membrane protein</topology>
    </subcellularLocation>
</comment>
<evidence type="ECO:0000313" key="9">
    <source>
        <dbReference type="EMBL" id="KAG7095501.1"/>
    </source>
</evidence>
<name>A0A9P7S4V1_9AGAR</name>
<keyword evidence="3 7" id="KW-0813">Transport</keyword>
<evidence type="ECO:0000256" key="1">
    <source>
        <dbReference type="ARBA" id="ARBA00004141"/>
    </source>
</evidence>
<feature type="transmembrane region" description="Helical" evidence="8">
    <location>
        <begin position="183"/>
        <end position="205"/>
    </location>
</feature>
<feature type="transmembrane region" description="Helical" evidence="8">
    <location>
        <begin position="437"/>
        <end position="455"/>
    </location>
</feature>
<dbReference type="Gene3D" id="1.20.1250.20">
    <property type="entry name" value="MFS general substrate transporter like domains"/>
    <property type="match status" value="1"/>
</dbReference>
<sequence>MGHASDFEEAFEAYRNPTRNLKVSIRSTMTGAGADGTQELVALSGIKEGHGKEVVHSEKVSAELAELDDLHYGLEFPTEEEKQTLRRVSDTLPWNAFLIALIEMAERFSYYGSTVVFTNFIQQSLPPGSHTGAAGLNGQAGALGLGQQASTGLTTFYQFWVYLTPLCGAYIADTYLGRFNTICVAIVITLVGHIILIVCALPGVIEHKSATAAFVVAMIIMGFGTGTFKSNISPLIAEQYRRTQLFIRTEKNGERVVVDPALTIARVYMYFYLFVNVGSLIGQIAMTYAEKFVGFWLAFTLPTIIFFICPLVLWFGRNRYIRSPPTGSILATALKLWGLAMKGRWRINPVTSYRLLTAPDFWENVKPSKLGDAKPAWMTFDDLWVDEVRRGLKACTVFCWFPIYWLSYNQLNNNLTSQAATMSTHGLPNDVLSNLDPFALIIFIPICDMFIYPFLRSNGIRWTSLKKITAGFATGSAAMIWAAVLQHYIYKTNPCGNHAATCKDANGNVLVSPLNVWIQTGSYVLIAFSEIFASITGLEYAFTKAPKNMKSLVMSIFLVTSALSAALGEAFVSLAIDPLLVWNYGVMGVLAGVTGVLFWFSVSKLDKEEDYLNNLSGGNEIVRDEA</sequence>
<comment type="similarity">
    <text evidence="2 7">Belongs to the major facilitator superfamily. Proton-dependent oligopeptide transporter (POT/PTR) (TC 2.A.17) family.</text>
</comment>
<keyword evidence="6 8" id="KW-0472">Membrane</keyword>
<feature type="transmembrane region" description="Helical" evidence="8">
    <location>
        <begin position="295"/>
        <end position="315"/>
    </location>
</feature>
<feature type="transmembrane region" description="Helical" evidence="8">
    <location>
        <begin position="552"/>
        <end position="576"/>
    </location>
</feature>
<evidence type="ECO:0000313" key="10">
    <source>
        <dbReference type="Proteomes" id="UP001049176"/>
    </source>
</evidence>
<dbReference type="EMBL" id="CM032183">
    <property type="protein sequence ID" value="KAG7095501.1"/>
    <property type="molecule type" value="Genomic_DNA"/>
</dbReference>
<feature type="transmembrane region" description="Helical" evidence="8">
    <location>
        <begin position="270"/>
        <end position="289"/>
    </location>
</feature>
<keyword evidence="4 7" id="KW-0812">Transmembrane</keyword>
<dbReference type="OrthoDB" id="8904098at2759"/>
<dbReference type="GeneID" id="66075316"/>
<feature type="transmembrane region" description="Helical" evidence="8">
    <location>
        <begin position="516"/>
        <end position="540"/>
    </location>
</feature>
<dbReference type="InterPro" id="IPR000109">
    <property type="entry name" value="POT_fam"/>
</dbReference>
<dbReference type="AlphaFoldDB" id="A0A9P7S4V1"/>
<proteinExistence type="inferred from homology"/>
<evidence type="ECO:0000256" key="7">
    <source>
        <dbReference type="RuleBase" id="RU003755"/>
    </source>
</evidence>
<dbReference type="InterPro" id="IPR036259">
    <property type="entry name" value="MFS_trans_sf"/>
</dbReference>
<protein>
    <recommendedName>
        <fullName evidence="11">Oligopeptide transporter</fullName>
    </recommendedName>
</protein>
<dbReference type="GO" id="GO:0005886">
    <property type="term" value="C:plasma membrane"/>
    <property type="evidence" value="ECO:0007669"/>
    <property type="project" value="UniProtKB-ARBA"/>
</dbReference>
<evidence type="ECO:0000256" key="3">
    <source>
        <dbReference type="ARBA" id="ARBA00022448"/>
    </source>
</evidence>
<feature type="transmembrane region" description="Helical" evidence="8">
    <location>
        <begin position="157"/>
        <end position="176"/>
    </location>
</feature>
<dbReference type="RefSeq" id="XP_043011971.1">
    <property type="nucleotide sequence ID" value="XM_043150881.1"/>
</dbReference>
<evidence type="ECO:0000256" key="6">
    <source>
        <dbReference type="ARBA" id="ARBA00023136"/>
    </source>
</evidence>
<dbReference type="FunFam" id="1.20.1250.20:FF:000085">
    <property type="entry name" value="MFS peptide transporter Ptr2"/>
    <property type="match status" value="1"/>
</dbReference>
<dbReference type="Pfam" id="PF00854">
    <property type="entry name" value="PTR2"/>
    <property type="match status" value="1"/>
</dbReference>
<dbReference type="Proteomes" id="UP001049176">
    <property type="component" value="Chromosome 3"/>
</dbReference>
<dbReference type="PROSITE" id="PS01023">
    <property type="entry name" value="PTR2_2"/>
    <property type="match status" value="1"/>
</dbReference>
<accession>A0A9P7S4V1</accession>
<reference evidence="9" key="1">
    <citation type="journal article" date="2021" name="Genome Biol. Evol.">
        <title>The assembled and annotated genome of the fairy-ring fungus Marasmius oreades.</title>
        <authorList>
            <person name="Hiltunen M."/>
            <person name="Ament-Velasquez S.L."/>
            <person name="Johannesson H."/>
        </authorList>
    </citation>
    <scope>NUCLEOTIDE SEQUENCE</scope>
    <source>
        <strain evidence="9">03SP1</strain>
    </source>
</reference>
<organism evidence="9 10">
    <name type="scientific">Marasmius oreades</name>
    <name type="common">fairy-ring Marasmius</name>
    <dbReference type="NCBI Taxonomy" id="181124"/>
    <lineage>
        <taxon>Eukaryota</taxon>
        <taxon>Fungi</taxon>
        <taxon>Dikarya</taxon>
        <taxon>Basidiomycota</taxon>
        <taxon>Agaricomycotina</taxon>
        <taxon>Agaricomycetes</taxon>
        <taxon>Agaricomycetidae</taxon>
        <taxon>Agaricales</taxon>
        <taxon>Marasmiineae</taxon>
        <taxon>Marasmiaceae</taxon>
        <taxon>Marasmius</taxon>
    </lineage>
</organism>
<evidence type="ECO:0008006" key="11">
    <source>
        <dbReference type="Google" id="ProtNLM"/>
    </source>
</evidence>
<dbReference type="SUPFAM" id="SSF103473">
    <property type="entry name" value="MFS general substrate transporter"/>
    <property type="match status" value="1"/>
</dbReference>
<evidence type="ECO:0000256" key="8">
    <source>
        <dbReference type="SAM" id="Phobius"/>
    </source>
</evidence>
<evidence type="ECO:0000256" key="4">
    <source>
        <dbReference type="ARBA" id="ARBA00022692"/>
    </source>
</evidence>
<evidence type="ECO:0000256" key="2">
    <source>
        <dbReference type="ARBA" id="ARBA00005982"/>
    </source>
</evidence>
<feature type="transmembrane region" description="Helical" evidence="8">
    <location>
        <begin position="582"/>
        <end position="602"/>
    </location>
</feature>
<keyword evidence="5 8" id="KW-1133">Transmembrane helix</keyword>
<gene>
    <name evidence="9" type="ORF">E1B28_006240</name>
</gene>